<sequence>MSAFIMRRKLNGCKKYFNWHFQGIAKYISDVKNSATTSRRKRFLQHTRDLIIEPLDIYV</sequence>
<evidence type="ECO:0000313" key="2">
    <source>
        <dbReference type="Proteomes" id="UP000285579"/>
    </source>
</evidence>
<dbReference type="AlphaFoldDB" id="A0AAQ0RY43"/>
<proteinExistence type="predicted"/>
<dbReference type="Proteomes" id="UP000285579">
    <property type="component" value="Unassembled WGS sequence"/>
</dbReference>
<evidence type="ECO:0000313" key="1">
    <source>
        <dbReference type="EMBL" id="RIM92872.1"/>
    </source>
</evidence>
<protein>
    <submittedName>
        <fullName evidence="1">Uncharacterized protein</fullName>
    </submittedName>
</protein>
<organism evidence="1 2">
    <name type="scientific">Staphylococcus xylosus</name>
    <dbReference type="NCBI Taxonomy" id="1288"/>
    <lineage>
        <taxon>Bacteria</taxon>
        <taxon>Bacillati</taxon>
        <taxon>Bacillota</taxon>
        <taxon>Bacilli</taxon>
        <taxon>Bacillales</taxon>
        <taxon>Staphylococcaceae</taxon>
        <taxon>Staphylococcus</taxon>
    </lineage>
</organism>
<comment type="caution">
    <text evidence="1">The sequence shown here is derived from an EMBL/GenBank/DDBJ whole genome shotgun (WGS) entry which is preliminary data.</text>
</comment>
<accession>A0AAQ0RY43</accession>
<gene>
    <name evidence="1" type="ORF">BU104_05450</name>
</gene>
<reference evidence="1 2" key="1">
    <citation type="journal article" date="2016" name="Front. Microbiol.">
        <title>Comprehensive Phylogenetic Analysis of Bovine Non-aureus Staphylococci Species Based on Whole-Genome Sequencing.</title>
        <authorList>
            <person name="Naushad S."/>
            <person name="Barkema H.W."/>
            <person name="Luby C."/>
            <person name="Condas L.A."/>
            <person name="Nobrega D.B."/>
            <person name="Carson D.A."/>
            <person name="De Buck J."/>
        </authorList>
    </citation>
    <scope>NUCLEOTIDE SEQUENCE [LARGE SCALE GENOMIC DNA]</scope>
    <source>
        <strain evidence="1 2">SNUC 1349</strain>
    </source>
</reference>
<dbReference type="EMBL" id="QXUI01000003">
    <property type="protein sequence ID" value="RIM92872.1"/>
    <property type="molecule type" value="Genomic_DNA"/>
</dbReference>
<name>A0AAQ0RY43_STAXY</name>